<organism evidence="1 2">
    <name type="scientific">Populus alba</name>
    <name type="common">White poplar</name>
    <dbReference type="NCBI Taxonomy" id="43335"/>
    <lineage>
        <taxon>Eukaryota</taxon>
        <taxon>Viridiplantae</taxon>
        <taxon>Streptophyta</taxon>
        <taxon>Embryophyta</taxon>
        <taxon>Tracheophyta</taxon>
        <taxon>Spermatophyta</taxon>
        <taxon>Magnoliopsida</taxon>
        <taxon>eudicotyledons</taxon>
        <taxon>Gunneridae</taxon>
        <taxon>Pentapetalae</taxon>
        <taxon>rosids</taxon>
        <taxon>fabids</taxon>
        <taxon>Malpighiales</taxon>
        <taxon>Salicaceae</taxon>
        <taxon>Saliceae</taxon>
        <taxon>Populus</taxon>
    </lineage>
</organism>
<feature type="non-terminal residue" evidence="1">
    <location>
        <position position="1"/>
    </location>
</feature>
<keyword evidence="2" id="KW-1185">Reference proteome</keyword>
<name>A0ACC4BB15_POPAL</name>
<accession>A0ACC4BB15</accession>
<protein>
    <submittedName>
        <fullName evidence="1">Uncharacterized protein</fullName>
    </submittedName>
</protein>
<evidence type="ECO:0000313" key="2">
    <source>
        <dbReference type="Proteomes" id="UP000309997"/>
    </source>
</evidence>
<sequence length="507" mass="56716">RGKSRGFSPVHIAADNGHVEIVKDLMKVDVKLCRLEGRQKMTPFHHAAIRGRAEVIGLMLSGCPDCIEDETERRENALHLAVRNNRFEAIKMLLLAENPFILNNTQLSAENPLNIAAAMGHVDFVKEIIRLKPVFSREVNQEGFSPMHIAADNGQVEIVKELMKVDIKLCRLEGRQKRTPFHHAAIRGRAEVIGLMLSGCPDCIEDETERRENALHLAVRNNRFEAIKKLVDWIRQMNKEYLLNMKDEQGNTVLHLVIEILLGSGSVSTGSLEVNAINHTGITALDVILLFPSEAGDREIVEILRSAGAMRARDAVPSTVTNSQTSTDNPSTPERCWLIRDNLVEYFKFKKDRDSPSEARGTLLVIAVLVATATFQVGVNPPGGLWQDTSIPDQKNITSSQSIMATTDTVGFMLFVFFNSVGFSMSLCMLYVLTSKFPLQFELQICLLAMYFTYGTALSNIVPSKVYLYVLLNTTILSATMSALDRSVRPLTRMLRKSFKDFTHRVV</sequence>
<evidence type="ECO:0000313" key="1">
    <source>
        <dbReference type="EMBL" id="KAL3575581.1"/>
    </source>
</evidence>
<comment type="caution">
    <text evidence="1">The sequence shown here is derived from an EMBL/GenBank/DDBJ whole genome shotgun (WGS) entry which is preliminary data.</text>
</comment>
<dbReference type="Proteomes" id="UP000309997">
    <property type="component" value="Unassembled WGS sequence"/>
</dbReference>
<reference evidence="1 2" key="1">
    <citation type="journal article" date="2024" name="Plant Biotechnol. J.">
        <title>Genome and CRISPR/Cas9 system of a widespread forest tree (Populus alba) in the world.</title>
        <authorList>
            <person name="Liu Y.J."/>
            <person name="Jiang P.F."/>
            <person name="Han X.M."/>
            <person name="Li X.Y."/>
            <person name="Wang H.M."/>
            <person name="Wang Y.J."/>
            <person name="Wang X.X."/>
            <person name="Zeng Q.Y."/>
        </authorList>
    </citation>
    <scope>NUCLEOTIDE SEQUENCE [LARGE SCALE GENOMIC DNA]</scope>
    <source>
        <strain evidence="2">cv. PAL-ZL1</strain>
    </source>
</reference>
<gene>
    <name evidence="1" type="ORF">D5086_023682</name>
</gene>
<proteinExistence type="predicted"/>
<dbReference type="EMBL" id="RCHU02000012">
    <property type="protein sequence ID" value="KAL3575581.1"/>
    <property type="molecule type" value="Genomic_DNA"/>
</dbReference>